<dbReference type="Proteomes" id="UP001152622">
    <property type="component" value="Chromosome 2"/>
</dbReference>
<organism evidence="1 2">
    <name type="scientific">Synaphobranchus kaupii</name>
    <name type="common">Kaup's arrowtooth eel</name>
    <dbReference type="NCBI Taxonomy" id="118154"/>
    <lineage>
        <taxon>Eukaryota</taxon>
        <taxon>Metazoa</taxon>
        <taxon>Chordata</taxon>
        <taxon>Craniata</taxon>
        <taxon>Vertebrata</taxon>
        <taxon>Euteleostomi</taxon>
        <taxon>Actinopterygii</taxon>
        <taxon>Neopterygii</taxon>
        <taxon>Teleostei</taxon>
        <taxon>Anguilliformes</taxon>
        <taxon>Synaphobranchidae</taxon>
        <taxon>Synaphobranchus</taxon>
    </lineage>
</organism>
<accession>A0A9Q1G3I9</accession>
<evidence type="ECO:0000313" key="1">
    <source>
        <dbReference type="EMBL" id="KAJ8374828.1"/>
    </source>
</evidence>
<keyword evidence="2" id="KW-1185">Reference proteome</keyword>
<name>A0A9Q1G3I9_SYNKA</name>
<dbReference type="AlphaFoldDB" id="A0A9Q1G3I9"/>
<proteinExistence type="predicted"/>
<dbReference type="EMBL" id="JAINUF010000002">
    <property type="protein sequence ID" value="KAJ8374828.1"/>
    <property type="molecule type" value="Genomic_DNA"/>
</dbReference>
<reference evidence="1" key="1">
    <citation type="journal article" date="2023" name="Science">
        <title>Genome structures resolve the early diversification of teleost fishes.</title>
        <authorList>
            <person name="Parey E."/>
            <person name="Louis A."/>
            <person name="Montfort J."/>
            <person name="Bouchez O."/>
            <person name="Roques C."/>
            <person name="Iampietro C."/>
            <person name="Lluch J."/>
            <person name="Castinel A."/>
            <person name="Donnadieu C."/>
            <person name="Desvignes T."/>
            <person name="Floi Bucao C."/>
            <person name="Jouanno E."/>
            <person name="Wen M."/>
            <person name="Mejri S."/>
            <person name="Dirks R."/>
            <person name="Jansen H."/>
            <person name="Henkel C."/>
            <person name="Chen W.J."/>
            <person name="Zahm M."/>
            <person name="Cabau C."/>
            <person name="Klopp C."/>
            <person name="Thompson A.W."/>
            <person name="Robinson-Rechavi M."/>
            <person name="Braasch I."/>
            <person name="Lecointre G."/>
            <person name="Bobe J."/>
            <person name="Postlethwait J.H."/>
            <person name="Berthelot C."/>
            <person name="Roest Crollius H."/>
            <person name="Guiguen Y."/>
        </authorList>
    </citation>
    <scope>NUCLEOTIDE SEQUENCE</scope>
    <source>
        <strain evidence="1">WJC10195</strain>
    </source>
</reference>
<protein>
    <submittedName>
        <fullName evidence="1">Uncharacterized protein</fullName>
    </submittedName>
</protein>
<sequence>MSDTFPVLSHKPERWDFSRHMFTGNADFSTVLFFPRTADNAFREPFVRGDGENSYRVVGTTGMRRQMSRSMTAPLWGLQVFGAALPSRTRRSRSTDALPPDK</sequence>
<gene>
    <name evidence="1" type="ORF">SKAU_G00054080</name>
</gene>
<comment type="caution">
    <text evidence="1">The sequence shown here is derived from an EMBL/GenBank/DDBJ whole genome shotgun (WGS) entry which is preliminary data.</text>
</comment>
<evidence type="ECO:0000313" key="2">
    <source>
        <dbReference type="Proteomes" id="UP001152622"/>
    </source>
</evidence>